<evidence type="ECO:0000313" key="2">
    <source>
        <dbReference type="EMBL" id="WBY65435.1"/>
    </source>
</evidence>
<protein>
    <submittedName>
        <fullName evidence="2">Uncharacterized protein</fullName>
    </submittedName>
</protein>
<proteinExistence type="predicted"/>
<name>A0AAE9WWC6_9CAUD</name>
<dbReference type="EMBL" id="OQ025560">
    <property type="protein sequence ID" value="WBY65435.1"/>
    <property type="molecule type" value="Genomic_DNA"/>
</dbReference>
<evidence type="ECO:0000313" key="3">
    <source>
        <dbReference type="Proteomes" id="UP001211639"/>
    </source>
</evidence>
<gene>
    <name evidence="2" type="ORF">FP3_000004</name>
</gene>
<reference evidence="2" key="1">
    <citation type="submission" date="2022-12" db="EMBL/GenBank/DDBJ databases">
        <title>Complete genomic sequence of Pasteurella multocida phage vB_PmuM_CFP3.</title>
        <authorList>
            <person name="Cheng L."/>
            <person name="Chen H."/>
            <person name="Jiang N."/>
            <person name="Fu Q."/>
            <person name="Liu R."/>
            <person name="Huang Y."/>
            <person name="Fu G."/>
        </authorList>
    </citation>
    <scope>NUCLEOTIDE SEQUENCE</scope>
</reference>
<feature type="region of interest" description="Disordered" evidence="1">
    <location>
        <begin position="13"/>
        <end position="32"/>
    </location>
</feature>
<evidence type="ECO:0000256" key="1">
    <source>
        <dbReference type="SAM" id="MobiDB-lite"/>
    </source>
</evidence>
<organism evidence="2 3">
    <name type="scientific">Pasteurella phage vB_PmuM_CFP3</name>
    <dbReference type="NCBI Taxonomy" id="3017169"/>
    <lineage>
        <taxon>Viruses</taxon>
        <taxon>Duplodnaviria</taxon>
        <taxon>Heunggongvirae</taxon>
        <taxon>Uroviricota</taxon>
        <taxon>Caudoviricetes</taxon>
        <taxon>Peduoviridae</taxon>
        <taxon>Irtavirus</taxon>
        <taxon>Irtavirus CFP3</taxon>
    </lineage>
</organism>
<accession>A0AAE9WWC6</accession>
<keyword evidence="3" id="KW-1185">Reference proteome</keyword>
<dbReference type="Proteomes" id="UP001211639">
    <property type="component" value="Segment"/>
</dbReference>
<sequence length="32" mass="3795">MIYQPFKHIPIYKKGGYDLPPPPPKKEQQKRA</sequence>